<dbReference type="EMBL" id="JBHLVX010000051">
    <property type="protein sequence ID" value="MFC0269089.1"/>
    <property type="molecule type" value="Genomic_DNA"/>
</dbReference>
<dbReference type="Proteomes" id="UP001589814">
    <property type="component" value="Unassembled WGS sequence"/>
</dbReference>
<evidence type="ECO:0000313" key="3">
    <source>
        <dbReference type="Proteomes" id="UP001589814"/>
    </source>
</evidence>
<keyword evidence="1" id="KW-0732">Signal</keyword>
<dbReference type="SUPFAM" id="SSF53474">
    <property type="entry name" value="alpha/beta-Hydrolases"/>
    <property type="match status" value="1"/>
</dbReference>
<dbReference type="RefSeq" id="WP_019950987.1">
    <property type="nucleotide sequence ID" value="NZ_JBHLVX010000051.1"/>
</dbReference>
<organism evidence="2 3">
    <name type="scientific">Kushneria aurantia</name>
    <dbReference type="NCBI Taxonomy" id="504092"/>
    <lineage>
        <taxon>Bacteria</taxon>
        <taxon>Pseudomonadati</taxon>
        <taxon>Pseudomonadota</taxon>
        <taxon>Gammaproteobacteria</taxon>
        <taxon>Oceanospirillales</taxon>
        <taxon>Halomonadaceae</taxon>
        <taxon>Kushneria</taxon>
    </lineage>
</organism>
<evidence type="ECO:0000313" key="2">
    <source>
        <dbReference type="EMBL" id="MFC0269089.1"/>
    </source>
</evidence>
<dbReference type="Gene3D" id="3.40.50.1820">
    <property type="entry name" value="alpha/beta hydrolase"/>
    <property type="match status" value="1"/>
</dbReference>
<keyword evidence="2" id="KW-0378">Hydrolase</keyword>
<feature type="signal peptide" evidence="1">
    <location>
        <begin position="1"/>
        <end position="27"/>
    </location>
</feature>
<sequence>MRGREKVLVVLGAVALLAFHLPMAACAEIGAGVRTMEVPSPERGRLLDVTVWYPAAPGGSEVMLGDTPFFSGTPAQRDAPIAEGHFPLVLLPHGAGLAGQAEAMSWIAVPLAQRGFIVAAPTHPGNGGPERSAAETMKLWLRPLDISRTLDAMERDGLFASHARRSMRASSIWWKPRSAVG</sequence>
<keyword evidence="3" id="KW-1185">Reference proteome</keyword>
<name>A0ABV6G5Z6_9GAMM</name>
<feature type="chain" id="PRO_5045887419" evidence="1">
    <location>
        <begin position="28"/>
        <end position="181"/>
    </location>
</feature>
<protein>
    <submittedName>
        <fullName evidence="2">Alpha/beta hydrolase family protein</fullName>
    </submittedName>
</protein>
<accession>A0ABV6G5Z6</accession>
<dbReference type="GO" id="GO:0016787">
    <property type="term" value="F:hydrolase activity"/>
    <property type="evidence" value="ECO:0007669"/>
    <property type="project" value="UniProtKB-KW"/>
</dbReference>
<comment type="caution">
    <text evidence="2">The sequence shown here is derived from an EMBL/GenBank/DDBJ whole genome shotgun (WGS) entry which is preliminary data.</text>
</comment>
<proteinExistence type="predicted"/>
<reference evidence="2 3" key="1">
    <citation type="submission" date="2024-09" db="EMBL/GenBank/DDBJ databases">
        <authorList>
            <person name="Sun Q."/>
            <person name="Mori K."/>
        </authorList>
    </citation>
    <scope>NUCLEOTIDE SEQUENCE [LARGE SCALE GENOMIC DNA]</scope>
    <source>
        <strain evidence="2 3">CCM 7415</strain>
    </source>
</reference>
<dbReference type="InterPro" id="IPR029058">
    <property type="entry name" value="AB_hydrolase_fold"/>
</dbReference>
<gene>
    <name evidence="2" type="ORF">ACFFHW_14025</name>
</gene>
<evidence type="ECO:0000256" key="1">
    <source>
        <dbReference type="SAM" id="SignalP"/>
    </source>
</evidence>